<sequence>MTMLKPRTYTKQVRLPLSAANDRHTDPPVDLERRPGLYRWDVCYLSCERNNDTTLVPYLDKLSSNREICIQGTRNAAIKPFLVGREPDCAGLFKTFS</sequence>
<dbReference type="HOGENOM" id="CLU_2348128_0_0_1"/>
<dbReference type="EMBL" id="AFRT01006154">
    <property type="protein sequence ID" value="ELU35549.1"/>
    <property type="molecule type" value="Genomic_DNA"/>
</dbReference>
<evidence type="ECO:0000313" key="1">
    <source>
        <dbReference type="EMBL" id="ELU35549.1"/>
    </source>
</evidence>
<reference evidence="1 2" key="1">
    <citation type="journal article" date="2013" name="Nat. Commun.">
        <title>The evolution and pathogenic mechanisms of the rice sheath blight pathogen.</title>
        <authorList>
            <person name="Zheng A."/>
            <person name="Lin R."/>
            <person name="Xu L."/>
            <person name="Qin P."/>
            <person name="Tang C."/>
            <person name="Ai P."/>
            <person name="Zhang D."/>
            <person name="Liu Y."/>
            <person name="Sun Z."/>
            <person name="Feng H."/>
            <person name="Wang Y."/>
            <person name="Chen Y."/>
            <person name="Liang X."/>
            <person name="Fu R."/>
            <person name="Li Q."/>
            <person name="Zhang J."/>
            <person name="Yu X."/>
            <person name="Xie Z."/>
            <person name="Ding L."/>
            <person name="Guan P."/>
            <person name="Tang J."/>
            <person name="Liang Y."/>
            <person name="Wang S."/>
            <person name="Deng Q."/>
            <person name="Li S."/>
            <person name="Zhu J."/>
            <person name="Wang L."/>
            <person name="Liu H."/>
            <person name="Li P."/>
        </authorList>
    </citation>
    <scope>NUCLEOTIDE SEQUENCE [LARGE SCALE GENOMIC DNA]</scope>
    <source>
        <strain evidence="2">AG-1 IA</strain>
    </source>
</reference>
<accession>L8WGM3</accession>
<dbReference type="AlphaFoldDB" id="L8WGM3"/>
<evidence type="ECO:0000313" key="2">
    <source>
        <dbReference type="Proteomes" id="UP000011668"/>
    </source>
</evidence>
<gene>
    <name evidence="1" type="ORF">AG1IA_10421</name>
</gene>
<comment type="caution">
    <text evidence="1">The sequence shown here is derived from an EMBL/GenBank/DDBJ whole genome shotgun (WGS) entry which is preliminary data.</text>
</comment>
<proteinExistence type="predicted"/>
<organism evidence="1 2">
    <name type="scientific">Thanatephorus cucumeris (strain AG1-IA)</name>
    <name type="common">Rice sheath blight fungus</name>
    <name type="synonym">Rhizoctonia solani</name>
    <dbReference type="NCBI Taxonomy" id="983506"/>
    <lineage>
        <taxon>Eukaryota</taxon>
        <taxon>Fungi</taxon>
        <taxon>Dikarya</taxon>
        <taxon>Basidiomycota</taxon>
        <taxon>Agaricomycotina</taxon>
        <taxon>Agaricomycetes</taxon>
        <taxon>Cantharellales</taxon>
        <taxon>Ceratobasidiaceae</taxon>
        <taxon>Rhizoctonia</taxon>
        <taxon>Rhizoctonia solani AG-1</taxon>
    </lineage>
</organism>
<name>L8WGM3_THACA</name>
<dbReference type="Proteomes" id="UP000011668">
    <property type="component" value="Unassembled WGS sequence"/>
</dbReference>
<keyword evidence="2" id="KW-1185">Reference proteome</keyword>
<protein>
    <submittedName>
        <fullName evidence="1">Uncharacterized protein</fullName>
    </submittedName>
</protein>